<dbReference type="InterPro" id="IPR036249">
    <property type="entry name" value="Thioredoxin-like_sf"/>
</dbReference>
<dbReference type="Gene3D" id="1.20.1050.10">
    <property type="match status" value="1"/>
</dbReference>
<sequence>MELVVGNMTFSTWSLRPWLVLKRCGAEFTVREVPLYGPESPAALAEASPTGKVPVLNVDGVTIWDSMAICVFAAERFPDAKFWPADAHARWLARSVACEMHSGFGALRNECGMGPDAAGIIHTMVGPDRAPTPTSESVAADVRRFVAIVTEMRARFGAGGPYLFGEWSMPDAFFTPLATRFRHYQIDLAAHGDSDGVAAKYVAELLQQPDFLEWAEQAVTVRP</sequence>
<proteinExistence type="predicted"/>
<comment type="caution">
    <text evidence="2">The sequence shown here is derived from an EMBL/GenBank/DDBJ whole genome shotgun (WGS) entry which is preliminary data.</text>
</comment>
<dbReference type="InterPro" id="IPR004045">
    <property type="entry name" value="Glutathione_S-Trfase_N"/>
</dbReference>
<dbReference type="RefSeq" id="WP_374036964.1">
    <property type="nucleotide sequence ID" value="NZ_CP169082.1"/>
</dbReference>
<evidence type="ECO:0000259" key="1">
    <source>
        <dbReference type="PROSITE" id="PS50404"/>
    </source>
</evidence>
<reference evidence="3" key="1">
    <citation type="journal article" date="2019" name="Int. J. Syst. Evol. Microbiol.">
        <title>The Global Catalogue of Microorganisms (GCM) 10K type strain sequencing project: providing services to taxonomists for standard genome sequencing and annotation.</title>
        <authorList>
            <consortium name="The Broad Institute Genomics Platform"/>
            <consortium name="The Broad Institute Genome Sequencing Center for Infectious Disease"/>
            <person name="Wu L."/>
            <person name="Ma J."/>
        </authorList>
    </citation>
    <scope>NUCLEOTIDE SEQUENCE [LARGE SCALE GENOMIC DNA]</scope>
    <source>
        <strain evidence="3">JCM 12125</strain>
    </source>
</reference>
<dbReference type="PROSITE" id="PS50404">
    <property type="entry name" value="GST_NTER"/>
    <property type="match status" value="1"/>
</dbReference>
<dbReference type="CDD" id="cd03043">
    <property type="entry name" value="GST_N_1"/>
    <property type="match status" value="1"/>
</dbReference>
<dbReference type="Gene3D" id="3.40.30.10">
    <property type="entry name" value="Glutaredoxin"/>
    <property type="match status" value="1"/>
</dbReference>
<dbReference type="Proteomes" id="UP001596152">
    <property type="component" value="Unassembled WGS sequence"/>
</dbReference>
<name>A0ABW0FYU2_9CAUL</name>
<keyword evidence="3" id="KW-1185">Reference proteome</keyword>
<feature type="domain" description="GST N-terminal" evidence="1">
    <location>
        <begin position="1"/>
        <end position="81"/>
    </location>
</feature>
<protein>
    <submittedName>
        <fullName evidence="2">Glutathione S-transferase family protein</fullName>
    </submittedName>
</protein>
<dbReference type="CDD" id="cd03194">
    <property type="entry name" value="GST_C_3"/>
    <property type="match status" value="1"/>
</dbReference>
<evidence type="ECO:0000313" key="3">
    <source>
        <dbReference type="Proteomes" id="UP001596152"/>
    </source>
</evidence>
<dbReference type="EMBL" id="JBHSLF010000054">
    <property type="protein sequence ID" value="MFC5345932.1"/>
    <property type="molecule type" value="Genomic_DNA"/>
</dbReference>
<organism evidence="2 3">
    <name type="scientific">Brevundimonas staleyi</name>
    <dbReference type="NCBI Taxonomy" id="74326"/>
    <lineage>
        <taxon>Bacteria</taxon>
        <taxon>Pseudomonadati</taxon>
        <taxon>Pseudomonadota</taxon>
        <taxon>Alphaproteobacteria</taxon>
        <taxon>Caulobacterales</taxon>
        <taxon>Caulobacteraceae</taxon>
        <taxon>Brevundimonas</taxon>
    </lineage>
</organism>
<dbReference type="SUPFAM" id="SSF47616">
    <property type="entry name" value="GST C-terminal domain-like"/>
    <property type="match status" value="1"/>
</dbReference>
<dbReference type="InterPro" id="IPR036282">
    <property type="entry name" value="Glutathione-S-Trfase_C_sf"/>
</dbReference>
<accession>A0ABW0FYU2</accession>
<dbReference type="SUPFAM" id="SSF52833">
    <property type="entry name" value="Thioredoxin-like"/>
    <property type="match status" value="1"/>
</dbReference>
<evidence type="ECO:0000313" key="2">
    <source>
        <dbReference type="EMBL" id="MFC5345932.1"/>
    </source>
</evidence>
<dbReference type="PANTHER" id="PTHR42673:SF4">
    <property type="entry name" value="MALEYLACETOACETATE ISOMERASE"/>
    <property type="match status" value="1"/>
</dbReference>
<dbReference type="PANTHER" id="PTHR42673">
    <property type="entry name" value="MALEYLACETOACETATE ISOMERASE"/>
    <property type="match status" value="1"/>
</dbReference>
<dbReference type="Pfam" id="PF13409">
    <property type="entry name" value="GST_N_2"/>
    <property type="match status" value="1"/>
</dbReference>
<gene>
    <name evidence="2" type="ORF">ACFPIE_18610</name>
</gene>